<sequence>MDVTVVGLRVVREVARRGSITAAATALGYTQSAVSRQVAATESAVGQALFTRRARGVVPTAAGEILTRHADAVLRRLGEAGQELAGLRDRLAGRLAVDGFPIAHASLLPRAVALLRQEHPALAVALSEHSTPAQLRRLRAGRTQVAVVAAGDELPDYDLSGLHAESLPPRSLQVAVPDAHHLTGRVTPQDLRHEPWIVGRGAPEDPQFGAWPTLTEPHIAHTTTSWQARLGYVAAGLGLSLLPALAAPVVPAGVRVVDVDDPRHRPRTTLLLTGNQPTPAAEAMLTALRRAADTL</sequence>
<dbReference type="Gene3D" id="3.40.190.10">
    <property type="entry name" value="Periplasmic binding protein-like II"/>
    <property type="match status" value="2"/>
</dbReference>
<dbReference type="InterPro" id="IPR036390">
    <property type="entry name" value="WH_DNA-bd_sf"/>
</dbReference>
<dbReference type="RefSeq" id="WP_345426049.1">
    <property type="nucleotide sequence ID" value="NZ_BAABGT010000099.1"/>
</dbReference>
<dbReference type="PROSITE" id="PS50931">
    <property type="entry name" value="HTH_LYSR"/>
    <property type="match status" value="1"/>
</dbReference>
<dbReference type="PANTHER" id="PTHR30346">
    <property type="entry name" value="TRANSCRIPTIONAL DUAL REGULATOR HCAR-RELATED"/>
    <property type="match status" value="1"/>
</dbReference>
<dbReference type="SUPFAM" id="SSF53850">
    <property type="entry name" value="Periplasmic binding protein-like II"/>
    <property type="match status" value="1"/>
</dbReference>
<keyword evidence="4" id="KW-0804">Transcription</keyword>
<dbReference type="EMBL" id="BAABGT010000099">
    <property type="protein sequence ID" value="GAA4556893.1"/>
    <property type="molecule type" value="Genomic_DNA"/>
</dbReference>
<feature type="domain" description="HTH lysR-type" evidence="5">
    <location>
        <begin position="1"/>
        <end position="60"/>
    </location>
</feature>
<evidence type="ECO:0000256" key="1">
    <source>
        <dbReference type="ARBA" id="ARBA00009437"/>
    </source>
</evidence>
<dbReference type="Gene3D" id="1.10.10.10">
    <property type="entry name" value="Winged helix-like DNA-binding domain superfamily/Winged helix DNA-binding domain"/>
    <property type="match status" value="1"/>
</dbReference>
<evidence type="ECO:0000256" key="4">
    <source>
        <dbReference type="ARBA" id="ARBA00023163"/>
    </source>
</evidence>
<dbReference type="PANTHER" id="PTHR30346:SF29">
    <property type="entry name" value="LYSR SUBSTRATE-BINDING"/>
    <property type="match status" value="1"/>
</dbReference>
<dbReference type="Pfam" id="PF03466">
    <property type="entry name" value="LysR_substrate"/>
    <property type="match status" value="1"/>
</dbReference>
<reference evidence="7" key="1">
    <citation type="journal article" date="2019" name="Int. J. Syst. Evol. Microbiol.">
        <title>The Global Catalogue of Microorganisms (GCM) 10K type strain sequencing project: providing services to taxonomists for standard genome sequencing and annotation.</title>
        <authorList>
            <consortium name="The Broad Institute Genomics Platform"/>
            <consortium name="The Broad Institute Genome Sequencing Center for Infectious Disease"/>
            <person name="Wu L."/>
            <person name="Ma J."/>
        </authorList>
    </citation>
    <scope>NUCLEOTIDE SEQUENCE [LARGE SCALE GENOMIC DNA]</scope>
    <source>
        <strain evidence="7">JCM 17906</strain>
    </source>
</reference>
<dbReference type="InterPro" id="IPR000847">
    <property type="entry name" value="LysR_HTH_N"/>
</dbReference>
<evidence type="ECO:0000256" key="3">
    <source>
        <dbReference type="ARBA" id="ARBA00023125"/>
    </source>
</evidence>
<evidence type="ECO:0000256" key="2">
    <source>
        <dbReference type="ARBA" id="ARBA00023015"/>
    </source>
</evidence>
<dbReference type="InterPro" id="IPR005119">
    <property type="entry name" value="LysR_subst-bd"/>
</dbReference>
<accession>A0ABP8S271</accession>
<comment type="caution">
    <text evidence="6">The sequence shown here is derived from an EMBL/GenBank/DDBJ whole genome shotgun (WGS) entry which is preliminary data.</text>
</comment>
<evidence type="ECO:0000259" key="5">
    <source>
        <dbReference type="PROSITE" id="PS50931"/>
    </source>
</evidence>
<dbReference type="Proteomes" id="UP001501598">
    <property type="component" value="Unassembled WGS sequence"/>
</dbReference>
<dbReference type="PRINTS" id="PR00039">
    <property type="entry name" value="HTHLYSR"/>
</dbReference>
<dbReference type="InterPro" id="IPR036388">
    <property type="entry name" value="WH-like_DNA-bd_sf"/>
</dbReference>
<keyword evidence="7" id="KW-1185">Reference proteome</keyword>
<evidence type="ECO:0000313" key="7">
    <source>
        <dbReference type="Proteomes" id="UP001501598"/>
    </source>
</evidence>
<organism evidence="6 7">
    <name type="scientific">Pseudonocardia xishanensis</name>
    <dbReference type="NCBI Taxonomy" id="630995"/>
    <lineage>
        <taxon>Bacteria</taxon>
        <taxon>Bacillati</taxon>
        <taxon>Actinomycetota</taxon>
        <taxon>Actinomycetes</taxon>
        <taxon>Pseudonocardiales</taxon>
        <taxon>Pseudonocardiaceae</taxon>
        <taxon>Pseudonocardia</taxon>
    </lineage>
</organism>
<keyword evidence="3" id="KW-0238">DNA-binding</keyword>
<keyword evidence="2" id="KW-0805">Transcription regulation</keyword>
<gene>
    <name evidence="6" type="ORF">GCM10023175_60140</name>
</gene>
<comment type="similarity">
    <text evidence="1">Belongs to the LysR transcriptional regulatory family.</text>
</comment>
<protein>
    <submittedName>
        <fullName evidence="6">LysR family transcriptional regulator</fullName>
    </submittedName>
</protein>
<name>A0ABP8S271_9PSEU</name>
<evidence type="ECO:0000313" key="6">
    <source>
        <dbReference type="EMBL" id="GAA4556893.1"/>
    </source>
</evidence>
<dbReference type="SUPFAM" id="SSF46785">
    <property type="entry name" value="Winged helix' DNA-binding domain"/>
    <property type="match status" value="1"/>
</dbReference>
<dbReference type="Pfam" id="PF00126">
    <property type="entry name" value="HTH_1"/>
    <property type="match status" value="1"/>
</dbReference>
<proteinExistence type="inferred from homology"/>